<reference evidence="1 2" key="1">
    <citation type="journal article" date="2012" name="Plant Cell">
        <title>Genome comparison of barley and maize smut fungi reveals targeted loss of RNA silencing components and species-specific presence of transposable elements.</title>
        <authorList>
            <person name="Laurie J.D."/>
            <person name="Ali S."/>
            <person name="Linning R."/>
            <person name="Mannhaupt G."/>
            <person name="Wong P."/>
            <person name="Gueldener U."/>
            <person name="Muensterkoetter M."/>
            <person name="Moore R."/>
            <person name="Kahmann R."/>
            <person name="Bakkeren G."/>
            <person name="Schirawski J."/>
        </authorList>
    </citation>
    <scope>NUCLEOTIDE SEQUENCE [LARGE SCALE GENOMIC DNA]</scope>
    <source>
        <strain evidence="2">Uh4875-4</strain>
    </source>
</reference>
<evidence type="ECO:0000313" key="1">
    <source>
        <dbReference type="EMBL" id="CCF50828.1"/>
    </source>
</evidence>
<accession>I2FV85</accession>
<dbReference type="Proteomes" id="UP000006174">
    <property type="component" value="Unassembled WGS sequence"/>
</dbReference>
<sequence length="99" mass="11239">MRKLTAMVNLDLTESDAATTATWRITSPGTAQRRPRREHWQHLLTQVNCLHRIPGAPSPLPTIPPWTYDPPPGLWIQEQLIMSQMMNLISLLPLHVLGL</sequence>
<organism evidence="1 2">
    <name type="scientific">Ustilago hordei</name>
    <name type="common">Barley covered smut fungus</name>
    <dbReference type="NCBI Taxonomy" id="120017"/>
    <lineage>
        <taxon>Eukaryota</taxon>
        <taxon>Fungi</taxon>
        <taxon>Dikarya</taxon>
        <taxon>Basidiomycota</taxon>
        <taxon>Ustilaginomycotina</taxon>
        <taxon>Ustilaginomycetes</taxon>
        <taxon>Ustilaginales</taxon>
        <taxon>Ustilaginaceae</taxon>
        <taxon>Ustilago</taxon>
    </lineage>
</organism>
<comment type="caution">
    <text evidence="1">The sequence shown here is derived from an EMBL/GenBank/DDBJ whole genome shotgun (WGS) entry which is preliminary data.</text>
</comment>
<evidence type="ECO:0000313" key="2">
    <source>
        <dbReference type="Proteomes" id="UP000006174"/>
    </source>
</evidence>
<keyword evidence="2" id="KW-1185">Reference proteome</keyword>
<dbReference type="EMBL" id="CAGI01000158">
    <property type="protein sequence ID" value="CCF50828.1"/>
    <property type="molecule type" value="Genomic_DNA"/>
</dbReference>
<dbReference type="AlphaFoldDB" id="I2FV85"/>
<gene>
    <name evidence="1" type="ORF">UHOR_14639</name>
</gene>
<name>I2FV85_USTHO</name>
<protein>
    <submittedName>
        <fullName evidence="1">Uncharacterized protein</fullName>
    </submittedName>
</protein>
<dbReference type="HOGENOM" id="CLU_2322104_0_0_1"/>
<proteinExistence type="predicted"/>